<feature type="domain" description="4Fe-4S ferredoxin-type" evidence="1">
    <location>
        <begin position="125"/>
        <end position="154"/>
    </location>
</feature>
<dbReference type="InterPro" id="IPR017896">
    <property type="entry name" value="4Fe4S_Fe-S-bd"/>
</dbReference>
<dbReference type="EMBL" id="AJWZ01002015">
    <property type="protein sequence ID" value="EKC72124.1"/>
    <property type="molecule type" value="Genomic_DNA"/>
</dbReference>
<protein>
    <submittedName>
        <fullName evidence="2">Oxidoreductase, aldo/keto reductase family</fullName>
    </submittedName>
</protein>
<comment type="caution">
    <text evidence="2">The sequence shown here is derived from an EMBL/GenBank/DDBJ whole genome shotgun (WGS) entry which is preliminary data.</text>
</comment>
<dbReference type="InterPro" id="IPR017900">
    <property type="entry name" value="4Fe4S_Fe_S_CS"/>
</dbReference>
<dbReference type="InterPro" id="IPR023210">
    <property type="entry name" value="NADP_OxRdtase_dom"/>
</dbReference>
<dbReference type="SUPFAM" id="SSF51430">
    <property type="entry name" value="NAD(P)-linked oxidoreductase"/>
    <property type="match status" value="1"/>
</dbReference>
<name>K1TX20_9ZZZZ</name>
<evidence type="ECO:0000313" key="2">
    <source>
        <dbReference type="EMBL" id="EKC72124.1"/>
    </source>
</evidence>
<organism evidence="2">
    <name type="scientific">human gut metagenome</name>
    <dbReference type="NCBI Taxonomy" id="408170"/>
    <lineage>
        <taxon>unclassified sequences</taxon>
        <taxon>metagenomes</taxon>
        <taxon>organismal metagenomes</taxon>
    </lineage>
</organism>
<gene>
    <name evidence="2" type="ORF">OBE_03049</name>
</gene>
<feature type="non-terminal residue" evidence="2">
    <location>
        <position position="1"/>
    </location>
</feature>
<sequence>ELIDRCAEKGKAFIDMKPLAGGAIEDGRLALRYVLSNPAVTVSIPGMAAPEELEQNVAGSANTAPLTPEEKAACQKVRDTLGTQFCRRCNYCAPCTVGIQIPSCFLFHGYLERYGLAGWAHERYDTLTVKAGACIGCGKCETRCPYNLPIRDMLKKSGTGFRRINIIF</sequence>
<dbReference type="SUPFAM" id="SSF46548">
    <property type="entry name" value="alpha-helical ferredoxin"/>
    <property type="match status" value="1"/>
</dbReference>
<proteinExistence type="predicted"/>
<dbReference type="Gene3D" id="3.20.20.100">
    <property type="entry name" value="NADP-dependent oxidoreductase domain"/>
    <property type="match status" value="1"/>
</dbReference>
<dbReference type="PROSITE" id="PS51379">
    <property type="entry name" value="4FE4S_FER_2"/>
    <property type="match status" value="1"/>
</dbReference>
<dbReference type="InterPro" id="IPR036812">
    <property type="entry name" value="NAD(P)_OxRdtase_dom_sf"/>
</dbReference>
<dbReference type="PROSITE" id="PS00198">
    <property type="entry name" value="4FE4S_FER_1"/>
    <property type="match status" value="1"/>
</dbReference>
<evidence type="ECO:0000259" key="1">
    <source>
        <dbReference type="PROSITE" id="PS51379"/>
    </source>
</evidence>
<reference evidence="2" key="1">
    <citation type="journal article" date="2013" name="Environ. Microbiol.">
        <title>Microbiota from the distal guts of lean and obese adolescents exhibit partial functional redundancy besides clear differences in community structure.</title>
        <authorList>
            <person name="Ferrer M."/>
            <person name="Ruiz A."/>
            <person name="Lanza F."/>
            <person name="Haange S.B."/>
            <person name="Oberbach A."/>
            <person name="Till H."/>
            <person name="Bargiela R."/>
            <person name="Campoy C."/>
            <person name="Segura M.T."/>
            <person name="Richter M."/>
            <person name="von Bergen M."/>
            <person name="Seifert J."/>
            <person name="Suarez A."/>
        </authorList>
    </citation>
    <scope>NUCLEOTIDE SEQUENCE</scope>
</reference>
<dbReference type="AlphaFoldDB" id="K1TX20"/>
<dbReference type="Pfam" id="PF00248">
    <property type="entry name" value="Aldo_ket_red"/>
    <property type="match status" value="1"/>
</dbReference>
<dbReference type="Pfam" id="PF13534">
    <property type="entry name" value="Fer4_17"/>
    <property type="match status" value="1"/>
</dbReference>
<accession>K1TX20</accession>